<name>A0ABN3ZPL0_GEOTH</name>
<reference evidence="1 2" key="1">
    <citation type="submission" date="2011-11" db="EMBL/GenBank/DDBJ databases">
        <title>Complete genome sequence of thermophilic Geobacillus thermoleovorans CCB_US3_UF5.</title>
        <authorList>
            <person name="Muhd Sakaff M.K.L."/>
            <person name="Abdul Rahman A.Y."/>
            <person name="Saito J.A."/>
            <person name="Hou S."/>
            <person name="Alam M."/>
        </authorList>
    </citation>
    <scope>NUCLEOTIDE SEQUENCE [LARGE SCALE GENOMIC DNA]</scope>
    <source>
        <strain evidence="1 2">CCB_US3_UF5</strain>
    </source>
</reference>
<proteinExistence type="predicted"/>
<accession>A0ABN3ZPL0</accession>
<evidence type="ECO:0000313" key="2">
    <source>
        <dbReference type="Proteomes" id="UP000005636"/>
    </source>
</evidence>
<sequence>MVSIPIENHMVRCLLILSLFPLRPKLYVIPSAREMCIFSIL</sequence>
<evidence type="ECO:0000313" key="1">
    <source>
        <dbReference type="EMBL" id="AEV17441.1"/>
    </source>
</evidence>
<protein>
    <submittedName>
        <fullName evidence="1">Uncharacterized protein</fullName>
    </submittedName>
</protein>
<dbReference type="Proteomes" id="UP000005636">
    <property type="component" value="Chromosome"/>
</dbReference>
<dbReference type="EMBL" id="CP003125">
    <property type="protein sequence ID" value="AEV17441.1"/>
    <property type="molecule type" value="Genomic_DNA"/>
</dbReference>
<gene>
    <name evidence="1" type="ORF">GTCCBUS3UF5_1120</name>
</gene>
<keyword evidence="2" id="KW-1185">Reference proteome</keyword>
<organism evidence="1 2">
    <name type="scientific">Geobacillus thermoleovorans CCB_US3_UF5</name>
    <dbReference type="NCBI Taxonomy" id="1111068"/>
    <lineage>
        <taxon>Bacteria</taxon>
        <taxon>Bacillati</taxon>
        <taxon>Bacillota</taxon>
        <taxon>Bacilli</taxon>
        <taxon>Bacillales</taxon>
        <taxon>Anoxybacillaceae</taxon>
        <taxon>Geobacillus</taxon>
        <taxon>Geobacillus thermoleovorans group</taxon>
    </lineage>
</organism>